<keyword evidence="3" id="KW-1185">Reference proteome</keyword>
<dbReference type="RefSeq" id="WP_096576630.1">
    <property type="nucleotide sequence ID" value="NZ_CAWNJS010000001.1"/>
</dbReference>
<dbReference type="Proteomes" id="UP000218785">
    <property type="component" value="Chromosome"/>
</dbReference>
<gene>
    <name evidence="2" type="ORF">NIES37_28570</name>
</gene>
<dbReference type="EMBL" id="AP018248">
    <property type="protein sequence ID" value="BAY98879.1"/>
    <property type="molecule type" value="Genomic_DNA"/>
</dbReference>
<feature type="signal peptide" evidence="1">
    <location>
        <begin position="1"/>
        <end position="24"/>
    </location>
</feature>
<evidence type="ECO:0000256" key="1">
    <source>
        <dbReference type="SAM" id="SignalP"/>
    </source>
</evidence>
<protein>
    <submittedName>
        <fullName evidence="2">Uncharacterized protein</fullName>
    </submittedName>
</protein>
<evidence type="ECO:0000313" key="2">
    <source>
        <dbReference type="EMBL" id="BAY98879.1"/>
    </source>
</evidence>
<evidence type="ECO:0000313" key="3">
    <source>
        <dbReference type="Proteomes" id="UP000218785"/>
    </source>
</evidence>
<dbReference type="AlphaFoldDB" id="A0A1Z4MZI3"/>
<name>A0A1Z4MZI3_9CYAN</name>
<keyword evidence="1" id="KW-0732">Signal</keyword>
<dbReference type="KEGG" id="ttq:NIES37_28570"/>
<organism evidence="2 3">
    <name type="scientific">Tolypothrix tenuis PCC 7101</name>
    <dbReference type="NCBI Taxonomy" id="231146"/>
    <lineage>
        <taxon>Bacteria</taxon>
        <taxon>Bacillati</taxon>
        <taxon>Cyanobacteriota</taxon>
        <taxon>Cyanophyceae</taxon>
        <taxon>Nostocales</taxon>
        <taxon>Tolypothrichaceae</taxon>
        <taxon>Tolypothrix</taxon>
    </lineage>
</organism>
<proteinExistence type="predicted"/>
<feature type="chain" id="PRO_5011966890" evidence="1">
    <location>
        <begin position="25"/>
        <end position="166"/>
    </location>
</feature>
<reference evidence="2 3" key="1">
    <citation type="submission" date="2017-06" db="EMBL/GenBank/DDBJ databases">
        <title>Genome sequencing of cyanobaciteial culture collection at National Institute for Environmental Studies (NIES).</title>
        <authorList>
            <person name="Hirose Y."/>
            <person name="Shimura Y."/>
            <person name="Fujisawa T."/>
            <person name="Nakamura Y."/>
            <person name="Kawachi M."/>
        </authorList>
    </citation>
    <scope>NUCLEOTIDE SEQUENCE [LARGE SCALE GENOMIC DNA]</scope>
    <source>
        <strain evidence="2 3">NIES-37</strain>
    </source>
</reference>
<sequence length="166" mass="18251">MKIIFKLAILSFASFAVSMQIVSAQTPKTTGDARIKDILDKLGAKYELLPDGDFKLLIQTENKRNQVVFIESRTEKLGNLEIRYISSPGYVTKGAIPTEIANKLLENSGLNKIAAWQVLTKEQTHMAIFTAKIAANSEAETVKNTLLAVGYGADAIEKELTGKDEF</sequence>
<accession>A0A1Z4MZI3</accession>